<comment type="caution">
    <text evidence="2">The sequence shown here is derived from an EMBL/GenBank/DDBJ whole genome shotgun (WGS) entry which is preliminary data.</text>
</comment>
<organism evidence="2 3">
    <name type="scientific">Botryotinia calthae</name>
    <dbReference type="NCBI Taxonomy" id="38488"/>
    <lineage>
        <taxon>Eukaryota</taxon>
        <taxon>Fungi</taxon>
        <taxon>Dikarya</taxon>
        <taxon>Ascomycota</taxon>
        <taxon>Pezizomycotina</taxon>
        <taxon>Leotiomycetes</taxon>
        <taxon>Helotiales</taxon>
        <taxon>Sclerotiniaceae</taxon>
        <taxon>Botryotinia</taxon>
    </lineage>
</organism>
<proteinExistence type="predicted"/>
<reference evidence="2 3" key="1">
    <citation type="submission" date="2017-11" db="EMBL/GenBank/DDBJ databases">
        <title>Comparative genomics of Botrytis spp.</title>
        <authorList>
            <person name="Valero-Jimenez C.A."/>
            <person name="Tapia P."/>
            <person name="Veloso J."/>
            <person name="Silva-Moreno E."/>
            <person name="Staats M."/>
            <person name="Valdes J.H."/>
            <person name="Van Kan J.A.L."/>
        </authorList>
    </citation>
    <scope>NUCLEOTIDE SEQUENCE [LARGE SCALE GENOMIC DNA]</scope>
    <source>
        <strain evidence="2 3">MUCL2830</strain>
    </source>
</reference>
<evidence type="ECO:0000313" key="2">
    <source>
        <dbReference type="EMBL" id="TEY84154.1"/>
    </source>
</evidence>
<dbReference type="Proteomes" id="UP000297299">
    <property type="component" value="Unassembled WGS sequence"/>
</dbReference>
<evidence type="ECO:0000313" key="3">
    <source>
        <dbReference type="Proteomes" id="UP000297299"/>
    </source>
</evidence>
<evidence type="ECO:0000256" key="1">
    <source>
        <dbReference type="SAM" id="MobiDB-lite"/>
    </source>
</evidence>
<protein>
    <submittedName>
        <fullName evidence="2">Uncharacterized protein</fullName>
    </submittedName>
</protein>
<dbReference type="AlphaFoldDB" id="A0A4Y8DET3"/>
<gene>
    <name evidence="2" type="ORF">BOTCAL_0020g00290</name>
</gene>
<name>A0A4Y8DET3_9HELO</name>
<dbReference type="EMBL" id="PHWZ01000020">
    <property type="protein sequence ID" value="TEY84154.1"/>
    <property type="molecule type" value="Genomic_DNA"/>
</dbReference>
<feature type="compositionally biased region" description="Polar residues" evidence="1">
    <location>
        <begin position="104"/>
        <end position="117"/>
    </location>
</feature>
<accession>A0A4Y8DET3</accession>
<dbReference type="OrthoDB" id="2748312at2759"/>
<feature type="region of interest" description="Disordered" evidence="1">
    <location>
        <begin position="91"/>
        <end position="117"/>
    </location>
</feature>
<sequence length="117" mass="13178">MARCLILDCNTGTRLIFALFDLVRLDFPGIDREWIATIIGADRESGSKRRSGLDIFSRQRDTKNITTHYAQNEAGLIHVPPSRDDPTIVQRRGLNTPDPLYNSAIETNTSRLPNLDP</sequence>
<keyword evidence="3" id="KW-1185">Reference proteome</keyword>